<sequence length="286" mass="32862">MNKVFASILVALALASGIVKFHYGLAIGDEFFFDVPRTVLNAFFSGWGVAQGEPNAPYNNLTLYCHPDRVLCGFYDNHDNIAGLQIALDQSEFDFANATFDWEAQGYSNWTPPVSFGQRRRTYWTTQLFFVSPYSFDLYPRNNTGHVLRDDKLFVTGFNKEIYTISGNETVIKNDSSIFTQQACINWMGRHYFYNMTEATQCNSHSLFPWFPMYDSNELVGVGFLTTGIHRVVSGQRDWFERHPEFAVKAIIPHGPRCLYDLAKKNQLITMRIYFVDEPWLIGCPL</sequence>
<accession>A0AAV1JU49</accession>
<dbReference type="EMBL" id="CAVLEF010000140">
    <property type="protein sequence ID" value="CAK1552357.1"/>
    <property type="molecule type" value="Genomic_DNA"/>
</dbReference>
<keyword evidence="1" id="KW-0732">Signal</keyword>
<gene>
    <name evidence="2" type="ORF">LNINA_LOCUS11405</name>
</gene>
<dbReference type="AlphaFoldDB" id="A0AAV1JU49"/>
<keyword evidence="3" id="KW-1185">Reference proteome</keyword>
<evidence type="ECO:0000256" key="1">
    <source>
        <dbReference type="SAM" id="SignalP"/>
    </source>
</evidence>
<feature type="signal peptide" evidence="1">
    <location>
        <begin position="1"/>
        <end position="21"/>
    </location>
</feature>
<protein>
    <submittedName>
        <fullName evidence="2">Uncharacterized protein</fullName>
    </submittedName>
</protein>
<name>A0AAV1JU49_9NEOP</name>
<dbReference type="Proteomes" id="UP001497472">
    <property type="component" value="Unassembled WGS sequence"/>
</dbReference>
<evidence type="ECO:0000313" key="3">
    <source>
        <dbReference type="Proteomes" id="UP001497472"/>
    </source>
</evidence>
<comment type="caution">
    <text evidence="2">The sequence shown here is derived from an EMBL/GenBank/DDBJ whole genome shotgun (WGS) entry which is preliminary data.</text>
</comment>
<reference evidence="2 3" key="1">
    <citation type="submission" date="2023-11" db="EMBL/GenBank/DDBJ databases">
        <authorList>
            <person name="Okamura Y."/>
        </authorList>
    </citation>
    <scope>NUCLEOTIDE SEQUENCE [LARGE SCALE GENOMIC DNA]</scope>
</reference>
<organism evidence="2 3">
    <name type="scientific">Leptosia nina</name>
    <dbReference type="NCBI Taxonomy" id="320188"/>
    <lineage>
        <taxon>Eukaryota</taxon>
        <taxon>Metazoa</taxon>
        <taxon>Ecdysozoa</taxon>
        <taxon>Arthropoda</taxon>
        <taxon>Hexapoda</taxon>
        <taxon>Insecta</taxon>
        <taxon>Pterygota</taxon>
        <taxon>Neoptera</taxon>
        <taxon>Endopterygota</taxon>
        <taxon>Lepidoptera</taxon>
        <taxon>Glossata</taxon>
        <taxon>Ditrysia</taxon>
        <taxon>Papilionoidea</taxon>
        <taxon>Pieridae</taxon>
        <taxon>Pierinae</taxon>
        <taxon>Leptosia</taxon>
    </lineage>
</organism>
<proteinExistence type="predicted"/>
<feature type="chain" id="PRO_5043337241" evidence="1">
    <location>
        <begin position="22"/>
        <end position="286"/>
    </location>
</feature>
<evidence type="ECO:0000313" key="2">
    <source>
        <dbReference type="EMBL" id="CAK1552357.1"/>
    </source>
</evidence>